<dbReference type="Gene3D" id="3.30.1840.10">
    <property type="entry name" value="Polyphosphate kinase middle domain"/>
    <property type="match status" value="1"/>
</dbReference>
<evidence type="ECO:0000256" key="4">
    <source>
        <dbReference type="ARBA" id="ARBA00022777"/>
    </source>
</evidence>
<evidence type="ECO:0000256" key="1">
    <source>
        <dbReference type="ARBA" id="ARBA00022553"/>
    </source>
</evidence>
<keyword evidence="3 7" id="KW-0547">Nucleotide-binding</keyword>
<comment type="catalytic activity">
    <reaction evidence="7 8">
        <text>[phosphate](n) + ATP = [phosphate](n+1) + ADP</text>
        <dbReference type="Rhea" id="RHEA:19573"/>
        <dbReference type="Rhea" id="RHEA-COMP:9859"/>
        <dbReference type="Rhea" id="RHEA-COMP:14280"/>
        <dbReference type="ChEBI" id="CHEBI:16838"/>
        <dbReference type="ChEBI" id="CHEBI:30616"/>
        <dbReference type="ChEBI" id="CHEBI:456216"/>
        <dbReference type="EC" id="2.7.4.1"/>
    </reaction>
</comment>
<feature type="active site" description="Phosphohistidine intermediate" evidence="7">
    <location>
        <position position="441"/>
    </location>
</feature>
<comment type="PTM">
    <text evidence="7 8">An intermediate of this reaction is the autophosphorylated ppk in which a phosphate is covalently linked to a histidine residue through a N-P bond.</text>
</comment>
<evidence type="ECO:0000259" key="9">
    <source>
        <dbReference type="PROSITE" id="PS50035"/>
    </source>
</evidence>
<evidence type="ECO:0000256" key="5">
    <source>
        <dbReference type="ARBA" id="ARBA00022840"/>
    </source>
</evidence>
<dbReference type="InterPro" id="IPR003414">
    <property type="entry name" value="PP_kinase"/>
</dbReference>
<keyword evidence="4 7" id="KW-0418">Kinase</keyword>
<evidence type="ECO:0000256" key="7">
    <source>
        <dbReference type="HAMAP-Rule" id="MF_00347"/>
    </source>
</evidence>
<dbReference type="HAMAP" id="MF_00347">
    <property type="entry name" value="Polyphosphate_kinase"/>
    <property type="match status" value="1"/>
</dbReference>
<dbReference type="SUPFAM" id="SSF143724">
    <property type="entry name" value="PHP14-like"/>
    <property type="match status" value="1"/>
</dbReference>
<sequence>MSNNKTISANVPLYDRDLSWLSFNYRVLCMAKDEEVPLYERIKFLSIFSSNLDEFFRVRMPAILAVNKLLHRNPDVAGEDILSQDTLPAIQREINRQLGEFGRTLTGHLLPALRSYNIHLYYNEPLHTLHLEHLREYFLTRVLSFLQPLWLRKKKPEEVFLENNQLYFVVSLTEDATPDMLQYALVNIPSAVLPRFIELPALENVYYIAMLDDVIRENIGFLFPGYTITGCYSIKITRDAETDMNELASDILEQVETMIQKRELGIPTRFLFDAAMPLALQKLLSVYFHILPEEMVEGGRYHNLKDLNDLPMPVKSPAFSYPKQPSVQVPSLEKAPRLLDEVAKRDILLHAPYQRYDYILRFFNEAAVDPNVQEIYITLYRIASSSQIANALISAAHNGKQVTVFVELKARFDEANNIRWAKKMKAAGVKIIYSIPGLKVHAKIALVKRRRGYRWDYAGLMATGNFNETTARFYTDHVLMTAHPGITQELELLFLYLQAREQPGKYNFLTFQHLLVAQFNMMDRFKELIGREIENARAGRPAKITIKLNNLQEKEMIASLYAASQEGVEIDLIARSICCLVPEQPESGNIRVRRIVDRYLEHARVFIFHNNGHEEVYMGSADWMNRNLHRRIEVCFPVYDTQLREQLKEIIRLQLADNTNAVKLDAEIRNIEIVPEEGEERVNAQQAIYQYIQSL</sequence>
<dbReference type="Pfam" id="PF13090">
    <property type="entry name" value="PP_kinase_C"/>
    <property type="match status" value="1"/>
</dbReference>
<accession>A0ABY4I7I3</accession>
<dbReference type="CDD" id="cd09164">
    <property type="entry name" value="PLDc_EcPPK1_C1_like"/>
    <property type="match status" value="1"/>
</dbReference>
<dbReference type="EMBL" id="CP095855">
    <property type="protein sequence ID" value="UPK71048.1"/>
    <property type="molecule type" value="Genomic_DNA"/>
</dbReference>
<feature type="domain" description="PLD phosphodiesterase" evidence="9">
    <location>
        <begin position="597"/>
        <end position="627"/>
    </location>
</feature>
<feature type="binding site" evidence="7">
    <location>
        <position position="411"/>
    </location>
    <ligand>
        <name>Mg(2+)</name>
        <dbReference type="ChEBI" id="CHEBI:18420"/>
    </ligand>
</feature>
<evidence type="ECO:0000256" key="6">
    <source>
        <dbReference type="ARBA" id="ARBA00022842"/>
    </source>
</evidence>
<dbReference type="Pfam" id="PF17941">
    <property type="entry name" value="PP_kinase_C_1"/>
    <property type="match status" value="1"/>
</dbReference>
<name>A0ABY4I7I3_CHIFI</name>
<dbReference type="Pfam" id="PF02503">
    <property type="entry name" value="PP_kinase"/>
    <property type="match status" value="1"/>
</dbReference>
<reference evidence="10 11" key="1">
    <citation type="submission" date="2022-04" db="EMBL/GenBank/DDBJ databases">
        <title>The arsenic-methylating capacity of Chitinophaga filiformis YT5 during chitin decomposition.</title>
        <authorList>
            <person name="Chen G."/>
            <person name="Liang Y."/>
        </authorList>
    </citation>
    <scope>NUCLEOTIDE SEQUENCE [LARGE SCALE GENOMIC DNA]</scope>
    <source>
        <strain evidence="10 11">YT5</strain>
    </source>
</reference>
<dbReference type="InterPro" id="IPR041108">
    <property type="entry name" value="PP_kinase_C_1"/>
</dbReference>
<dbReference type="PIRSF" id="PIRSF015589">
    <property type="entry name" value="PP_kinase"/>
    <property type="match status" value="1"/>
</dbReference>
<dbReference type="SUPFAM" id="SSF140356">
    <property type="entry name" value="PPK N-terminal domain-like"/>
    <property type="match status" value="1"/>
</dbReference>
<proteinExistence type="inferred from homology"/>
<evidence type="ECO:0000256" key="2">
    <source>
        <dbReference type="ARBA" id="ARBA00022679"/>
    </source>
</evidence>
<feature type="binding site" evidence="7">
    <location>
        <position position="381"/>
    </location>
    <ligand>
        <name>Mg(2+)</name>
        <dbReference type="ChEBI" id="CHEBI:18420"/>
    </ligand>
</feature>
<dbReference type="PANTHER" id="PTHR30218:SF0">
    <property type="entry name" value="POLYPHOSPHATE KINASE"/>
    <property type="match status" value="1"/>
</dbReference>
<evidence type="ECO:0000256" key="3">
    <source>
        <dbReference type="ARBA" id="ARBA00022741"/>
    </source>
</evidence>
<dbReference type="Gene3D" id="1.20.58.310">
    <property type="entry name" value="Polyphosphate kinase N-terminal domain"/>
    <property type="match status" value="1"/>
</dbReference>
<comment type="function">
    <text evidence="7 8">Catalyzes the reversible transfer of the terminal phosphate of ATP to form a long-chain polyphosphate (polyP).</text>
</comment>
<protein>
    <recommendedName>
        <fullName evidence="7 8">Polyphosphate kinase</fullName>
        <ecNumber evidence="7 8">2.7.4.1</ecNumber>
    </recommendedName>
    <alternativeName>
        <fullName evidence="7">ATP-polyphosphate phosphotransferase</fullName>
    </alternativeName>
    <alternativeName>
        <fullName evidence="7">Polyphosphoric acid kinase</fullName>
    </alternativeName>
</protein>
<dbReference type="Pfam" id="PF13089">
    <property type="entry name" value="PP_kinase_N"/>
    <property type="match status" value="1"/>
</dbReference>
<dbReference type="PROSITE" id="PS50035">
    <property type="entry name" value="PLD"/>
    <property type="match status" value="1"/>
</dbReference>
<feature type="binding site" evidence="7">
    <location>
        <position position="602"/>
    </location>
    <ligand>
        <name>ATP</name>
        <dbReference type="ChEBI" id="CHEBI:30616"/>
    </ligand>
</feature>
<organism evidence="10 11">
    <name type="scientific">Chitinophaga filiformis</name>
    <name type="common">Myxococcus filiformis</name>
    <name type="synonym">Flexibacter filiformis</name>
    <dbReference type="NCBI Taxonomy" id="104663"/>
    <lineage>
        <taxon>Bacteria</taxon>
        <taxon>Pseudomonadati</taxon>
        <taxon>Bacteroidota</taxon>
        <taxon>Chitinophagia</taxon>
        <taxon>Chitinophagales</taxon>
        <taxon>Chitinophagaceae</taxon>
        <taxon>Chitinophaga</taxon>
    </lineage>
</organism>
<dbReference type="InterPro" id="IPR025198">
    <property type="entry name" value="PPK_N_dom"/>
</dbReference>
<keyword evidence="11" id="KW-1185">Reference proteome</keyword>
<comment type="similarity">
    <text evidence="7 8">Belongs to the polyphosphate kinase 1 (PPK1) family.</text>
</comment>
<dbReference type="InterPro" id="IPR001736">
    <property type="entry name" value="PLipase_D/transphosphatidylase"/>
</dbReference>
<feature type="binding site" evidence="7">
    <location>
        <position position="51"/>
    </location>
    <ligand>
        <name>ATP</name>
        <dbReference type="ChEBI" id="CHEBI:30616"/>
    </ligand>
</feature>
<comment type="cofactor">
    <cofactor evidence="7">
        <name>Mg(2+)</name>
        <dbReference type="ChEBI" id="CHEBI:18420"/>
    </cofactor>
</comment>
<dbReference type="NCBIfam" id="NF003917">
    <property type="entry name" value="PRK05443.1-1"/>
    <property type="match status" value="1"/>
</dbReference>
<keyword evidence="2 7" id="KW-0808">Transferase</keyword>
<gene>
    <name evidence="10" type="primary">ppk1</name>
    <name evidence="7" type="synonym">ppk</name>
    <name evidence="10" type="ORF">MYF79_07025</name>
</gene>
<dbReference type="GO" id="GO:0008976">
    <property type="term" value="F:polyphosphate kinase activity"/>
    <property type="evidence" value="ECO:0007669"/>
    <property type="project" value="UniProtKB-EC"/>
</dbReference>
<evidence type="ECO:0000256" key="8">
    <source>
        <dbReference type="RuleBase" id="RU003800"/>
    </source>
</evidence>
<dbReference type="RefSeq" id="WP_247813190.1">
    <property type="nucleotide sequence ID" value="NZ_CP095855.1"/>
</dbReference>
<keyword evidence="6 7" id="KW-0460">Magnesium</keyword>
<dbReference type="InterPro" id="IPR024953">
    <property type="entry name" value="PP_kinase_middle"/>
</dbReference>
<dbReference type="NCBIfam" id="TIGR03705">
    <property type="entry name" value="poly_P_kin"/>
    <property type="match status" value="1"/>
</dbReference>
<dbReference type="InterPro" id="IPR025200">
    <property type="entry name" value="PPK_C_dom2"/>
</dbReference>
<feature type="binding site" evidence="7">
    <location>
        <position position="474"/>
    </location>
    <ligand>
        <name>ATP</name>
        <dbReference type="ChEBI" id="CHEBI:30616"/>
    </ligand>
</feature>
<dbReference type="Gene3D" id="3.30.870.10">
    <property type="entry name" value="Endonuclease Chain A"/>
    <property type="match status" value="2"/>
</dbReference>
<dbReference type="CDD" id="cd09167">
    <property type="entry name" value="PLDc_EcPPK1_C2_like"/>
    <property type="match status" value="1"/>
</dbReference>
<dbReference type="SUPFAM" id="SSF56024">
    <property type="entry name" value="Phospholipase D/nuclease"/>
    <property type="match status" value="2"/>
</dbReference>
<feature type="binding site" evidence="7">
    <location>
        <position position="575"/>
    </location>
    <ligand>
        <name>ATP</name>
        <dbReference type="ChEBI" id="CHEBI:30616"/>
    </ligand>
</feature>
<dbReference type="InterPro" id="IPR036832">
    <property type="entry name" value="PPK_N_dom_sf"/>
</dbReference>
<keyword evidence="5 7" id="KW-0067">ATP-binding</keyword>
<dbReference type="PANTHER" id="PTHR30218">
    <property type="entry name" value="POLYPHOSPHATE KINASE"/>
    <property type="match status" value="1"/>
</dbReference>
<keyword evidence="7" id="KW-0479">Metal-binding</keyword>
<keyword evidence="1 7" id="KW-0597">Phosphoprotein</keyword>
<dbReference type="EC" id="2.7.4.1" evidence="7 8"/>
<dbReference type="Proteomes" id="UP000830198">
    <property type="component" value="Chromosome"/>
</dbReference>
<dbReference type="InterPro" id="IPR036830">
    <property type="entry name" value="PP_kinase_middle_dom_sf"/>
</dbReference>
<evidence type="ECO:0000313" key="11">
    <source>
        <dbReference type="Proteomes" id="UP000830198"/>
    </source>
</evidence>
<evidence type="ECO:0000313" key="10">
    <source>
        <dbReference type="EMBL" id="UPK71048.1"/>
    </source>
</evidence>